<keyword evidence="2" id="KW-1133">Transmembrane helix</keyword>
<evidence type="ECO:0000256" key="2">
    <source>
        <dbReference type="SAM" id="Phobius"/>
    </source>
</evidence>
<feature type="non-terminal residue" evidence="3">
    <location>
        <position position="493"/>
    </location>
</feature>
<dbReference type="EMBL" id="OV170223">
    <property type="protein sequence ID" value="CAH0723386.1"/>
    <property type="molecule type" value="Genomic_DNA"/>
</dbReference>
<proteinExistence type="predicted"/>
<keyword evidence="2" id="KW-0812">Transmembrane</keyword>
<feature type="region of interest" description="Disordered" evidence="1">
    <location>
        <begin position="21"/>
        <end position="40"/>
    </location>
</feature>
<sequence>MTEFSPQMKRDEQFPLLKVEGGGGDSKVQAPSSPTTTSPGWNVTCSSKQSWCKRWPEFISTCWMTIMLLAISILVIYALAMRPQHPVVIVKCNDTKPASGVFYHSILSQDYVPFTFYSQYLSFMAREYPLLRFQVYFLIDDRQPKLINRLIPHIAGSFNTVFKQNNKREIRDFQKRFQNININVTYLSKYMEMTPLRFKWKTIPRRYLTFYARIYEIWQNGGVGFDLVTVNNQFNINQDLDYKIDAILKEHSKGIEPDKYANVINSFDKDEQNEVFSMFLDFIDNVFNQTRSFFNVNIKNIEDNFEIRTQRKKREAVLNNNEIDFINKDTNLSNYSNQNFNTVSNITIDTKEGNVTKINSSINNEIDLIKRYDVKVKNISLFTEIPKVLFFYDISTFSDEIGPAYLMPDRVISSVPKLSGPGKQKPNYLLLSPEGYFVAASSRHHPFLAQLFSSGCHRLDPKFAIKETLLNQCSGFFSDDVYCENIRIIHNIV</sequence>
<evidence type="ECO:0000256" key="1">
    <source>
        <dbReference type="SAM" id="MobiDB-lite"/>
    </source>
</evidence>
<reference evidence="3" key="1">
    <citation type="submission" date="2021-12" db="EMBL/GenBank/DDBJ databases">
        <authorList>
            <person name="Martin H S."/>
        </authorList>
    </citation>
    <scope>NUCLEOTIDE SEQUENCE</scope>
</reference>
<feature type="transmembrane region" description="Helical" evidence="2">
    <location>
        <begin position="58"/>
        <end position="80"/>
    </location>
</feature>
<dbReference type="AlphaFoldDB" id="A0A8J9YD57"/>
<dbReference type="Proteomes" id="UP000838878">
    <property type="component" value="Chromosome 3"/>
</dbReference>
<organism evidence="3 4">
    <name type="scientific">Brenthis ino</name>
    <name type="common">lesser marbled fritillary</name>
    <dbReference type="NCBI Taxonomy" id="405034"/>
    <lineage>
        <taxon>Eukaryota</taxon>
        <taxon>Metazoa</taxon>
        <taxon>Ecdysozoa</taxon>
        <taxon>Arthropoda</taxon>
        <taxon>Hexapoda</taxon>
        <taxon>Insecta</taxon>
        <taxon>Pterygota</taxon>
        <taxon>Neoptera</taxon>
        <taxon>Endopterygota</taxon>
        <taxon>Lepidoptera</taxon>
        <taxon>Glossata</taxon>
        <taxon>Ditrysia</taxon>
        <taxon>Papilionoidea</taxon>
        <taxon>Nymphalidae</taxon>
        <taxon>Heliconiinae</taxon>
        <taxon>Argynnini</taxon>
        <taxon>Brenthis</taxon>
    </lineage>
</organism>
<evidence type="ECO:0000313" key="4">
    <source>
        <dbReference type="Proteomes" id="UP000838878"/>
    </source>
</evidence>
<name>A0A8J9YD57_9NEOP</name>
<feature type="compositionally biased region" description="Polar residues" evidence="1">
    <location>
        <begin position="29"/>
        <end position="40"/>
    </location>
</feature>
<keyword evidence="2" id="KW-0472">Membrane</keyword>
<gene>
    <name evidence="3" type="ORF">BINO364_LOCUS9224</name>
</gene>
<protein>
    <submittedName>
        <fullName evidence="3">Uncharacterized protein</fullName>
    </submittedName>
</protein>
<dbReference type="OrthoDB" id="6768668at2759"/>
<keyword evidence="4" id="KW-1185">Reference proteome</keyword>
<accession>A0A8J9YD57</accession>
<evidence type="ECO:0000313" key="3">
    <source>
        <dbReference type="EMBL" id="CAH0723386.1"/>
    </source>
</evidence>